<dbReference type="KEGG" id="rgl:CS053_12395"/>
<gene>
    <name evidence="2" type="ORF">CS053_12395</name>
</gene>
<dbReference type="SUPFAM" id="SSF53474">
    <property type="entry name" value="alpha/beta-Hydrolases"/>
    <property type="match status" value="1"/>
</dbReference>
<dbReference type="PANTHER" id="PTHR46623">
    <property type="entry name" value="CARBOXYMETHYLENEBUTENOLIDASE-RELATED"/>
    <property type="match status" value="1"/>
</dbReference>
<evidence type="ECO:0000259" key="1">
    <source>
        <dbReference type="Pfam" id="PF01738"/>
    </source>
</evidence>
<evidence type="ECO:0000313" key="3">
    <source>
        <dbReference type="Proteomes" id="UP000321807"/>
    </source>
</evidence>
<dbReference type="GO" id="GO:0016787">
    <property type="term" value="F:hydrolase activity"/>
    <property type="evidence" value="ECO:0007669"/>
    <property type="project" value="UniProtKB-KW"/>
</dbReference>
<dbReference type="Pfam" id="PF01738">
    <property type="entry name" value="DLH"/>
    <property type="match status" value="1"/>
</dbReference>
<keyword evidence="2" id="KW-0378">Hydrolase</keyword>
<sequence>MGQHINIPTSRTRCIGGYLAQAEGQPKGGVVLIQEIYGVTQHIRDVADRLAAAGYTTIAPAFFDHLEAWLELDYDEVGTARGKGLVAELGLDRPLEDVASAAEAIASSGKISTVGFCWGGTVALLAAMKLGLPSVSYYGARNLSLLGKNPKAPVMFHFGENDQSIPPEAVAKHRELLPESAEIFTYPGAGHAFNRDVPGDKHYHEASAKLAWERTLGFLDKHLANA</sequence>
<proteinExistence type="predicted"/>
<dbReference type="PANTHER" id="PTHR46623:SF6">
    <property type="entry name" value="ALPHA_BETA-HYDROLASES SUPERFAMILY PROTEIN"/>
    <property type="match status" value="1"/>
</dbReference>
<dbReference type="InterPro" id="IPR051049">
    <property type="entry name" value="Dienelactone_hydrolase-like"/>
</dbReference>
<dbReference type="InterPro" id="IPR002925">
    <property type="entry name" value="Dienelactn_hydro"/>
</dbReference>
<dbReference type="AlphaFoldDB" id="A0A5B9DYS2"/>
<feature type="domain" description="Dienelactone hydrolase" evidence="1">
    <location>
        <begin position="15"/>
        <end position="222"/>
    </location>
</feature>
<dbReference type="InterPro" id="IPR029058">
    <property type="entry name" value="AB_hydrolase_fold"/>
</dbReference>
<protein>
    <submittedName>
        <fullName evidence="2">Dienelactone hydrolase family protein</fullName>
    </submittedName>
</protein>
<dbReference type="EMBL" id="CP042807">
    <property type="protein sequence ID" value="QEE25203.1"/>
    <property type="molecule type" value="Genomic_DNA"/>
</dbReference>
<accession>A0A5B9DYS2</accession>
<dbReference type="Gene3D" id="3.40.50.1820">
    <property type="entry name" value="alpha/beta hydrolase"/>
    <property type="match status" value="1"/>
</dbReference>
<organism evidence="2 3">
    <name type="scientific">Rhodanobacter glycinis</name>
    <dbReference type="NCBI Taxonomy" id="582702"/>
    <lineage>
        <taxon>Bacteria</taxon>
        <taxon>Pseudomonadati</taxon>
        <taxon>Pseudomonadota</taxon>
        <taxon>Gammaproteobacteria</taxon>
        <taxon>Lysobacterales</taxon>
        <taxon>Rhodanobacteraceae</taxon>
        <taxon>Rhodanobacter</taxon>
    </lineage>
</organism>
<dbReference type="Proteomes" id="UP000321807">
    <property type="component" value="Chromosome"/>
</dbReference>
<dbReference type="RefSeq" id="WP_147627656.1">
    <property type="nucleotide sequence ID" value="NZ_CP042807.1"/>
</dbReference>
<name>A0A5B9DYS2_9GAMM</name>
<evidence type="ECO:0000313" key="2">
    <source>
        <dbReference type="EMBL" id="QEE25203.1"/>
    </source>
</evidence>
<reference evidence="2 3" key="1">
    <citation type="submission" date="2019-08" db="EMBL/GenBank/DDBJ databases">
        <title>Complete genome sequence of Rhodanobacter glycinis strain T01E-68 isolated from tomato root.</title>
        <authorList>
            <person name="Weon H.-Y."/>
            <person name="Lee S.A."/>
        </authorList>
    </citation>
    <scope>NUCLEOTIDE SEQUENCE [LARGE SCALE GENOMIC DNA]</scope>
    <source>
        <strain evidence="2 3">T01E-68</strain>
    </source>
</reference>